<evidence type="ECO:0000313" key="1">
    <source>
        <dbReference type="EMBL" id="KAJ8114086.1"/>
    </source>
</evidence>
<name>A0ACC2IG03_9PEZI</name>
<comment type="caution">
    <text evidence="1">The sequence shown here is derived from an EMBL/GenBank/DDBJ whole genome shotgun (WGS) entry which is preliminary data.</text>
</comment>
<accession>A0ACC2IG03</accession>
<organism evidence="1 2">
    <name type="scientific">Nemania bipapillata</name>
    <dbReference type="NCBI Taxonomy" id="110536"/>
    <lineage>
        <taxon>Eukaryota</taxon>
        <taxon>Fungi</taxon>
        <taxon>Dikarya</taxon>
        <taxon>Ascomycota</taxon>
        <taxon>Pezizomycotina</taxon>
        <taxon>Sordariomycetes</taxon>
        <taxon>Xylariomycetidae</taxon>
        <taxon>Xylariales</taxon>
        <taxon>Xylariaceae</taxon>
        <taxon>Nemania</taxon>
    </lineage>
</organism>
<gene>
    <name evidence="1" type="ORF">ONZ43_g4989</name>
</gene>
<keyword evidence="2" id="KW-1185">Reference proteome</keyword>
<protein>
    <submittedName>
        <fullName evidence="1">Uncharacterized protein</fullName>
    </submittedName>
</protein>
<proteinExistence type="predicted"/>
<dbReference type="Proteomes" id="UP001153334">
    <property type="component" value="Unassembled WGS sequence"/>
</dbReference>
<sequence length="297" mass="34121">MSDVPSTVSDTAASEIIVHIDGDIEREANILRDRMRRDDMYAARFEELFVPRPAYMEVRNDPHVNGYDRELLIIAEDWSMSLSSLSRYENSNVSAISIHGRFAFTRLNHVIRTCHNIVYREYKYGLNPFGNANVEHSRYIGGPDVPRDVIAARLVICGLLSVDFGLWLETTYEDRFASFSRHRLSFTVDFCAMKITQATIDENGRCRRRRMNLLIHDLFPYGGRPREFLGSRLKSKHQRIPLPLVGAWYDINVEYDDSGFSDFSDFSEAEGEIWQVGEGGDDDITPTDLMSLGSWEE</sequence>
<reference evidence="1" key="1">
    <citation type="submission" date="2022-11" db="EMBL/GenBank/DDBJ databases">
        <title>Genome Sequence of Nemania bipapillata.</title>
        <authorList>
            <person name="Buettner E."/>
        </authorList>
    </citation>
    <scope>NUCLEOTIDE SEQUENCE</scope>
    <source>
        <strain evidence="1">CP14</strain>
    </source>
</reference>
<dbReference type="EMBL" id="JAPESX010001448">
    <property type="protein sequence ID" value="KAJ8114086.1"/>
    <property type="molecule type" value="Genomic_DNA"/>
</dbReference>
<evidence type="ECO:0000313" key="2">
    <source>
        <dbReference type="Proteomes" id="UP001153334"/>
    </source>
</evidence>